<dbReference type="AlphaFoldDB" id="A0AAN6QE01"/>
<evidence type="ECO:0000313" key="3">
    <source>
        <dbReference type="Proteomes" id="UP001302812"/>
    </source>
</evidence>
<proteinExistence type="predicted"/>
<dbReference type="RefSeq" id="XP_064666065.1">
    <property type="nucleotide sequence ID" value="XM_064809636.1"/>
</dbReference>
<keyword evidence="3" id="KW-1185">Reference proteome</keyword>
<evidence type="ECO:0000313" key="2">
    <source>
        <dbReference type="EMBL" id="KAK4108495.1"/>
    </source>
</evidence>
<gene>
    <name evidence="2" type="ORF">N656DRAFT_433715</name>
</gene>
<dbReference type="EMBL" id="MU853363">
    <property type="protein sequence ID" value="KAK4108495.1"/>
    <property type="molecule type" value="Genomic_DNA"/>
</dbReference>
<organism evidence="2 3">
    <name type="scientific">Canariomyces notabilis</name>
    <dbReference type="NCBI Taxonomy" id="2074819"/>
    <lineage>
        <taxon>Eukaryota</taxon>
        <taxon>Fungi</taxon>
        <taxon>Dikarya</taxon>
        <taxon>Ascomycota</taxon>
        <taxon>Pezizomycotina</taxon>
        <taxon>Sordariomycetes</taxon>
        <taxon>Sordariomycetidae</taxon>
        <taxon>Sordariales</taxon>
        <taxon>Chaetomiaceae</taxon>
        <taxon>Canariomyces</taxon>
    </lineage>
</organism>
<keyword evidence="1" id="KW-0812">Transmembrane</keyword>
<accession>A0AAN6QE01</accession>
<protein>
    <submittedName>
        <fullName evidence="2">Uncharacterized protein</fullName>
    </submittedName>
</protein>
<comment type="caution">
    <text evidence="2">The sequence shown here is derived from an EMBL/GenBank/DDBJ whole genome shotgun (WGS) entry which is preliminary data.</text>
</comment>
<reference evidence="2" key="2">
    <citation type="submission" date="2023-05" db="EMBL/GenBank/DDBJ databases">
        <authorList>
            <consortium name="Lawrence Berkeley National Laboratory"/>
            <person name="Steindorff A."/>
            <person name="Hensen N."/>
            <person name="Bonometti L."/>
            <person name="Westerberg I."/>
            <person name="Brannstrom I.O."/>
            <person name="Guillou S."/>
            <person name="Cros-Aarteil S."/>
            <person name="Calhoun S."/>
            <person name="Haridas S."/>
            <person name="Kuo A."/>
            <person name="Mondo S."/>
            <person name="Pangilinan J."/>
            <person name="Riley R."/>
            <person name="Labutti K."/>
            <person name="Andreopoulos B."/>
            <person name="Lipzen A."/>
            <person name="Chen C."/>
            <person name="Yanf M."/>
            <person name="Daum C."/>
            <person name="Ng V."/>
            <person name="Clum A."/>
            <person name="Ohm R."/>
            <person name="Martin F."/>
            <person name="Silar P."/>
            <person name="Natvig D."/>
            <person name="Lalanne C."/>
            <person name="Gautier V."/>
            <person name="Ament-Velasquez S.L."/>
            <person name="Kruys A."/>
            <person name="Hutchinson M.I."/>
            <person name="Powell A.J."/>
            <person name="Barry K."/>
            <person name="Miller A.N."/>
            <person name="Grigoriev I.V."/>
            <person name="Debuchy R."/>
            <person name="Gladieux P."/>
            <person name="Thoren M.H."/>
            <person name="Johannesson H."/>
        </authorList>
    </citation>
    <scope>NUCLEOTIDE SEQUENCE</scope>
    <source>
        <strain evidence="2">CBS 508.74</strain>
    </source>
</reference>
<keyword evidence="1" id="KW-0472">Membrane</keyword>
<keyword evidence="1" id="KW-1133">Transmembrane helix</keyword>
<name>A0AAN6QE01_9PEZI</name>
<dbReference type="Proteomes" id="UP001302812">
    <property type="component" value="Unassembled WGS sequence"/>
</dbReference>
<sequence>MENFLGVSNLISVAFLLLGIASAIAALVFLAPTRDFVSWMRSRLAGWTVPPPGRLLRVLARPAGLAISFARGIYRWWRQA</sequence>
<feature type="transmembrane region" description="Helical" evidence="1">
    <location>
        <begin position="6"/>
        <end position="31"/>
    </location>
</feature>
<evidence type="ECO:0000256" key="1">
    <source>
        <dbReference type="SAM" id="Phobius"/>
    </source>
</evidence>
<dbReference type="GeneID" id="89933760"/>
<reference evidence="2" key="1">
    <citation type="journal article" date="2023" name="Mol. Phylogenet. Evol.">
        <title>Genome-scale phylogeny and comparative genomics of the fungal order Sordariales.</title>
        <authorList>
            <person name="Hensen N."/>
            <person name="Bonometti L."/>
            <person name="Westerberg I."/>
            <person name="Brannstrom I.O."/>
            <person name="Guillou S."/>
            <person name="Cros-Aarteil S."/>
            <person name="Calhoun S."/>
            <person name="Haridas S."/>
            <person name="Kuo A."/>
            <person name="Mondo S."/>
            <person name="Pangilinan J."/>
            <person name="Riley R."/>
            <person name="LaButti K."/>
            <person name="Andreopoulos B."/>
            <person name="Lipzen A."/>
            <person name="Chen C."/>
            <person name="Yan M."/>
            <person name="Daum C."/>
            <person name="Ng V."/>
            <person name="Clum A."/>
            <person name="Steindorff A."/>
            <person name="Ohm R.A."/>
            <person name="Martin F."/>
            <person name="Silar P."/>
            <person name="Natvig D.O."/>
            <person name="Lalanne C."/>
            <person name="Gautier V."/>
            <person name="Ament-Velasquez S.L."/>
            <person name="Kruys A."/>
            <person name="Hutchinson M.I."/>
            <person name="Powell A.J."/>
            <person name="Barry K."/>
            <person name="Miller A.N."/>
            <person name="Grigoriev I.V."/>
            <person name="Debuchy R."/>
            <person name="Gladieux P."/>
            <person name="Hiltunen Thoren M."/>
            <person name="Johannesson H."/>
        </authorList>
    </citation>
    <scope>NUCLEOTIDE SEQUENCE</scope>
    <source>
        <strain evidence="2">CBS 508.74</strain>
    </source>
</reference>